<sequence>MALVHRDTPYRHWEFASDSGDLLRVVPERGGLVTGWRCNGKELIYLDLERFLDPAQSVRGGIPILFPICGGLPDNTLPLPQGNFPLGQHGFARQLPWQLSALEDGQGIALELKESETTLTSYPFSFLLRLELRLVPGALEIDTSVHNRSKEPMPFSFGLHPYFNLSNLKSPRFEGLPERCLNHLSMADADTAEQMARLDDGIDLLVRPSGDVRLLDPEAGLALDLQLSAPFNLVVLWTEPPRAMVCLEPWTGPRQALISGDGKLEIGPTETCRLQTRYAVSAC</sequence>
<dbReference type="EMBL" id="PXXO01000002">
    <property type="protein sequence ID" value="PSJ06978.1"/>
    <property type="molecule type" value="Genomic_DNA"/>
</dbReference>
<gene>
    <name evidence="1" type="ORF">C7K55_02020</name>
</gene>
<proteinExistence type="predicted"/>
<dbReference type="PANTHER" id="PTHR11122:SF13">
    <property type="entry name" value="GLUCOSE-6-PHOSPHATE 1-EPIMERASE"/>
    <property type="match status" value="1"/>
</dbReference>
<dbReference type="InterPro" id="IPR011013">
    <property type="entry name" value="Gal_mutarotase_sf_dom"/>
</dbReference>
<dbReference type="GO" id="GO:0005975">
    <property type="term" value="P:carbohydrate metabolic process"/>
    <property type="evidence" value="ECO:0007669"/>
    <property type="project" value="InterPro"/>
</dbReference>
<dbReference type="PANTHER" id="PTHR11122">
    <property type="entry name" value="APOSPORY-ASSOCIATED PROTEIN C-RELATED"/>
    <property type="match status" value="1"/>
</dbReference>
<dbReference type="CDD" id="cd09025">
    <property type="entry name" value="Aldose_epim_Slr1438"/>
    <property type="match status" value="1"/>
</dbReference>
<keyword evidence="2" id="KW-1185">Reference proteome</keyword>
<dbReference type="GO" id="GO:0016853">
    <property type="term" value="F:isomerase activity"/>
    <property type="evidence" value="ECO:0007669"/>
    <property type="project" value="InterPro"/>
</dbReference>
<organism evidence="1 2">
    <name type="scientific">Cyanobium usitatum str. Tous</name>
    <dbReference type="NCBI Taxonomy" id="2116684"/>
    <lineage>
        <taxon>Bacteria</taxon>
        <taxon>Bacillati</taxon>
        <taxon>Cyanobacteriota</taxon>
        <taxon>Cyanophyceae</taxon>
        <taxon>Synechococcales</taxon>
        <taxon>Prochlorococcaceae</taxon>
        <taxon>Cyanobium</taxon>
    </lineage>
</organism>
<dbReference type="Pfam" id="PF01263">
    <property type="entry name" value="Aldose_epim"/>
    <property type="match status" value="1"/>
</dbReference>
<evidence type="ECO:0000313" key="2">
    <source>
        <dbReference type="Proteomes" id="UP000243002"/>
    </source>
</evidence>
<dbReference type="OrthoDB" id="9795355at2"/>
<dbReference type="SUPFAM" id="SSF74650">
    <property type="entry name" value="Galactose mutarotase-like"/>
    <property type="match status" value="1"/>
</dbReference>
<reference evidence="1 2" key="1">
    <citation type="journal article" date="2018" name="Environ. Microbiol.">
        <title>Ecological and genomic features of two widespread freshwater picocyanobacteria.</title>
        <authorList>
            <person name="Cabello-Yeves P.J."/>
            <person name="Picazo A."/>
            <person name="Camacho A."/>
            <person name="Callieri C."/>
            <person name="Rosselli R."/>
            <person name="Roda-Garcia J.J."/>
            <person name="Coutinho F.H."/>
            <person name="Rodriguez-Valera F."/>
        </authorList>
    </citation>
    <scope>NUCLEOTIDE SEQUENCE [LARGE SCALE GENOMIC DNA]</scope>
    <source>
        <strain evidence="1 2">Tous</strain>
    </source>
</reference>
<dbReference type="Gene3D" id="2.70.98.10">
    <property type="match status" value="1"/>
</dbReference>
<comment type="caution">
    <text evidence="1">The sequence shown here is derived from an EMBL/GenBank/DDBJ whole genome shotgun (WGS) entry which is preliminary data.</text>
</comment>
<evidence type="ECO:0000313" key="1">
    <source>
        <dbReference type="EMBL" id="PSJ06978.1"/>
    </source>
</evidence>
<protein>
    <submittedName>
        <fullName evidence="1">Galactose mutarotase</fullName>
    </submittedName>
</protein>
<dbReference type="InterPro" id="IPR014718">
    <property type="entry name" value="GH-type_carb-bd"/>
</dbReference>
<dbReference type="InterPro" id="IPR008183">
    <property type="entry name" value="Aldose_1/G6P_1-epimerase"/>
</dbReference>
<name>A0A2P7N0I9_9CYAN</name>
<dbReference type="GO" id="GO:0030246">
    <property type="term" value="F:carbohydrate binding"/>
    <property type="evidence" value="ECO:0007669"/>
    <property type="project" value="InterPro"/>
</dbReference>
<dbReference type="RefSeq" id="WP_106501951.1">
    <property type="nucleotide sequence ID" value="NZ_PXXO01000002.1"/>
</dbReference>
<dbReference type="Proteomes" id="UP000243002">
    <property type="component" value="Unassembled WGS sequence"/>
</dbReference>
<accession>A0A2P7N0I9</accession>
<dbReference type="AlphaFoldDB" id="A0A2P7N0I9"/>